<evidence type="ECO:0000256" key="1">
    <source>
        <dbReference type="ARBA" id="ARBA00010641"/>
    </source>
</evidence>
<evidence type="ECO:0000259" key="7">
    <source>
        <dbReference type="Pfam" id="PF04545"/>
    </source>
</evidence>
<feature type="domain" description="RNA polymerase sigma-70 region 4" evidence="7">
    <location>
        <begin position="221"/>
        <end position="267"/>
    </location>
</feature>
<dbReference type="SUPFAM" id="SSF88659">
    <property type="entry name" value="Sigma3 and sigma4 domains of RNA polymerase sigma factors"/>
    <property type="match status" value="1"/>
</dbReference>
<dbReference type="AlphaFoldDB" id="A0A1G7P537"/>
<dbReference type="InterPro" id="IPR013325">
    <property type="entry name" value="RNA_pol_sigma_r2"/>
</dbReference>
<dbReference type="InterPro" id="IPR014284">
    <property type="entry name" value="RNA_pol_sigma-70_dom"/>
</dbReference>
<dbReference type="InterPro" id="IPR013324">
    <property type="entry name" value="RNA_pol_sigma_r3/r4-like"/>
</dbReference>
<dbReference type="InterPro" id="IPR007630">
    <property type="entry name" value="RNA_pol_sigma70_r4"/>
</dbReference>
<evidence type="ECO:0000256" key="4">
    <source>
        <dbReference type="ARBA" id="ARBA00023125"/>
    </source>
</evidence>
<dbReference type="NCBIfam" id="TIGR02937">
    <property type="entry name" value="sigma70-ECF"/>
    <property type="match status" value="1"/>
</dbReference>
<sequence>MVLKASVKITLDLHFIDLLKSGKESGLKHFYNRLYPVINYWAFKRVKDDVAASSIAHEAFLKLWLLRSKMNSANEIITFLGKQVKCGCNDFYKKSSAKFHRGLIKLDDIENYQDFMGANEPQDEIDLTDITYQEELDQLRAEQWQEVESVLPNLSANQQLFIKLCLQYSFSYDRIAWHLGGISDYEIARKVEDTLKNLKDIIINTKKLNLTKTSKFLYEGELNEEQANILNLRYDLNFSFEEIASELGLSQGYVQTVFVKAFKAIKKVPNNKNQPPIQRYGKQAYNSDQKDTIAA</sequence>
<keyword evidence="3" id="KW-0731">Sigma factor</keyword>
<dbReference type="SUPFAM" id="SSF88946">
    <property type="entry name" value="Sigma2 domain of RNA polymerase sigma factors"/>
    <property type="match status" value="1"/>
</dbReference>
<dbReference type="EMBL" id="FNAI01000035">
    <property type="protein sequence ID" value="SDF81446.1"/>
    <property type="molecule type" value="Genomic_DNA"/>
</dbReference>
<dbReference type="InterPro" id="IPR039425">
    <property type="entry name" value="RNA_pol_sigma-70-like"/>
</dbReference>
<gene>
    <name evidence="8" type="ORF">SAMN05216464_1354</name>
</gene>
<evidence type="ECO:0000313" key="9">
    <source>
        <dbReference type="Proteomes" id="UP000199072"/>
    </source>
</evidence>
<keyword evidence="9" id="KW-1185">Reference proteome</keyword>
<dbReference type="Proteomes" id="UP000199072">
    <property type="component" value="Unassembled WGS sequence"/>
</dbReference>
<evidence type="ECO:0000256" key="5">
    <source>
        <dbReference type="ARBA" id="ARBA00023163"/>
    </source>
</evidence>
<comment type="similarity">
    <text evidence="1">Belongs to the sigma-70 factor family. ECF subfamily.</text>
</comment>
<organism evidence="8 9">
    <name type="scientific">Mucilaginibacter pineti</name>
    <dbReference type="NCBI Taxonomy" id="1391627"/>
    <lineage>
        <taxon>Bacteria</taxon>
        <taxon>Pseudomonadati</taxon>
        <taxon>Bacteroidota</taxon>
        <taxon>Sphingobacteriia</taxon>
        <taxon>Sphingobacteriales</taxon>
        <taxon>Sphingobacteriaceae</taxon>
        <taxon>Mucilaginibacter</taxon>
    </lineage>
</organism>
<dbReference type="GO" id="GO:0003677">
    <property type="term" value="F:DNA binding"/>
    <property type="evidence" value="ECO:0007669"/>
    <property type="project" value="UniProtKB-KW"/>
</dbReference>
<proteinExistence type="inferred from homology"/>
<keyword evidence="2" id="KW-0805">Transcription regulation</keyword>
<dbReference type="GO" id="GO:0016987">
    <property type="term" value="F:sigma factor activity"/>
    <property type="evidence" value="ECO:0007669"/>
    <property type="project" value="UniProtKB-KW"/>
</dbReference>
<evidence type="ECO:0000256" key="2">
    <source>
        <dbReference type="ARBA" id="ARBA00023015"/>
    </source>
</evidence>
<evidence type="ECO:0000313" key="8">
    <source>
        <dbReference type="EMBL" id="SDF81446.1"/>
    </source>
</evidence>
<feature type="region of interest" description="Disordered" evidence="6">
    <location>
        <begin position="273"/>
        <end position="295"/>
    </location>
</feature>
<dbReference type="InterPro" id="IPR036388">
    <property type="entry name" value="WH-like_DNA-bd_sf"/>
</dbReference>
<keyword evidence="4" id="KW-0238">DNA-binding</keyword>
<dbReference type="Gene3D" id="1.10.1740.10">
    <property type="match status" value="1"/>
</dbReference>
<dbReference type="STRING" id="1391627.SAMN05216464_1354"/>
<dbReference type="OrthoDB" id="759001at2"/>
<evidence type="ECO:0000256" key="3">
    <source>
        <dbReference type="ARBA" id="ARBA00023082"/>
    </source>
</evidence>
<dbReference type="PANTHER" id="PTHR43133">
    <property type="entry name" value="RNA POLYMERASE ECF-TYPE SIGMA FACTO"/>
    <property type="match status" value="1"/>
</dbReference>
<dbReference type="Gene3D" id="1.10.10.10">
    <property type="entry name" value="Winged helix-like DNA-binding domain superfamily/Winged helix DNA-binding domain"/>
    <property type="match status" value="1"/>
</dbReference>
<reference evidence="8 9" key="1">
    <citation type="submission" date="2016-10" db="EMBL/GenBank/DDBJ databases">
        <authorList>
            <person name="de Groot N.N."/>
        </authorList>
    </citation>
    <scope>NUCLEOTIDE SEQUENCE [LARGE SCALE GENOMIC DNA]</scope>
    <source>
        <strain evidence="8 9">47C3B</strain>
    </source>
</reference>
<keyword evidence="5" id="KW-0804">Transcription</keyword>
<dbReference type="Pfam" id="PF04545">
    <property type="entry name" value="Sigma70_r4"/>
    <property type="match status" value="1"/>
</dbReference>
<dbReference type="PANTHER" id="PTHR43133:SF8">
    <property type="entry name" value="RNA POLYMERASE SIGMA FACTOR HI_1459-RELATED"/>
    <property type="match status" value="1"/>
</dbReference>
<protein>
    <submittedName>
        <fullName evidence="8">RNA polymerase sigma factor, sigma-70 family</fullName>
    </submittedName>
</protein>
<dbReference type="GO" id="GO:0006352">
    <property type="term" value="P:DNA-templated transcription initiation"/>
    <property type="evidence" value="ECO:0007669"/>
    <property type="project" value="InterPro"/>
</dbReference>
<evidence type="ECO:0000256" key="6">
    <source>
        <dbReference type="SAM" id="MobiDB-lite"/>
    </source>
</evidence>
<dbReference type="CDD" id="cd06171">
    <property type="entry name" value="Sigma70_r4"/>
    <property type="match status" value="1"/>
</dbReference>
<name>A0A1G7P537_9SPHI</name>
<dbReference type="RefSeq" id="WP_091157866.1">
    <property type="nucleotide sequence ID" value="NZ_FNAI01000035.1"/>
</dbReference>
<accession>A0A1G7P537</accession>